<comment type="subcellular location">
    <subcellularLocation>
        <location evidence="1">Cell envelope</location>
    </subcellularLocation>
</comment>
<evidence type="ECO:0000256" key="1">
    <source>
        <dbReference type="ARBA" id="ARBA00004196"/>
    </source>
</evidence>
<feature type="domain" description="Periplasmic binding protein" evidence="4">
    <location>
        <begin position="34"/>
        <end position="284"/>
    </location>
</feature>
<protein>
    <recommendedName>
        <fullName evidence="4">Periplasmic binding protein domain-containing protein</fullName>
    </recommendedName>
</protein>
<dbReference type="GO" id="GO:0030313">
    <property type="term" value="C:cell envelope"/>
    <property type="evidence" value="ECO:0007669"/>
    <property type="project" value="UniProtKB-SubCell"/>
</dbReference>
<dbReference type="PANTHER" id="PTHR46847">
    <property type="entry name" value="D-ALLOSE-BINDING PERIPLASMIC PROTEIN-RELATED"/>
    <property type="match status" value="1"/>
</dbReference>
<comment type="similarity">
    <text evidence="2">Belongs to the bacterial solute-binding protein 2 family.</text>
</comment>
<evidence type="ECO:0000259" key="4">
    <source>
        <dbReference type="Pfam" id="PF13407"/>
    </source>
</evidence>
<dbReference type="AlphaFoldDB" id="A0A2W4C4Y6"/>
<dbReference type="OrthoDB" id="257716at2"/>
<comment type="caution">
    <text evidence="5">The sequence shown here is derived from an EMBL/GenBank/DDBJ whole genome shotgun (WGS) entry which is preliminary data.</text>
</comment>
<accession>A0A2W4C4Y6</accession>
<evidence type="ECO:0000313" key="6">
    <source>
        <dbReference type="Proteomes" id="UP000248925"/>
    </source>
</evidence>
<dbReference type="Gene3D" id="3.40.50.2300">
    <property type="match status" value="2"/>
</dbReference>
<dbReference type="PANTHER" id="PTHR46847:SF1">
    <property type="entry name" value="D-ALLOSE-BINDING PERIPLASMIC PROTEIN-RELATED"/>
    <property type="match status" value="1"/>
</dbReference>
<gene>
    <name evidence="5" type="ORF">CPY51_28365</name>
</gene>
<name>A0A2W4C4Y6_9HYPH</name>
<dbReference type="RefSeq" id="WP_111163577.1">
    <property type="nucleotide sequence ID" value="NZ_PCDP01000068.1"/>
</dbReference>
<reference evidence="5 6" key="1">
    <citation type="journal article" date="2018" name="Sci. Rep.">
        <title>Rhizobium tumorigenes sp. nov., a novel plant tumorigenic bacterium isolated from cane gall tumors on thornless blackberry.</title>
        <authorList>
            <person name="Kuzmanovi N."/>
            <person name="Smalla K."/>
            <person name="Gronow S."/>
            <person name="PuBawska J."/>
        </authorList>
    </citation>
    <scope>NUCLEOTIDE SEQUENCE [LARGE SCALE GENOMIC DNA]</scope>
    <source>
        <strain evidence="5 6">CCBAU 85046</strain>
    </source>
</reference>
<dbReference type="SUPFAM" id="SSF53822">
    <property type="entry name" value="Periplasmic binding protein-like I"/>
    <property type="match status" value="1"/>
</dbReference>
<keyword evidence="6" id="KW-1185">Reference proteome</keyword>
<organism evidence="5 6">
    <name type="scientific">Rhizobium tubonense</name>
    <dbReference type="NCBI Taxonomy" id="484088"/>
    <lineage>
        <taxon>Bacteria</taxon>
        <taxon>Pseudomonadati</taxon>
        <taxon>Pseudomonadota</taxon>
        <taxon>Alphaproteobacteria</taxon>
        <taxon>Hyphomicrobiales</taxon>
        <taxon>Rhizobiaceae</taxon>
        <taxon>Rhizobium/Agrobacterium group</taxon>
        <taxon>Rhizobium</taxon>
    </lineage>
</organism>
<sequence>MVEKLAFVTVLLALVFGFEGTANAESTFIMVTHSPASDTYWVSVIKGLEQAGNDLGVKVQYRGIENNLNDPNQERRNLEAAIAAKPDGIIVSDPTPTSLNGTIQKASDAGIPVIIVNQGGDQVSNVGALAFVGDDPGKQGALAAAQFNALGSKHALIITAPVGALSFLDARTNEFKKAFTGTSSLAEIPLTDFNNTNRIKTIAEAQLQKDASIDAVFSIGGCCIAAMTQVRADLGDRGKGMHWGTIDVTAVATKSLKAHELDFALDAQQYAQGYYPVVMLALYIRQAIRPAETVLNTGPIVITPKNVDRFEASNR</sequence>
<evidence type="ECO:0000256" key="3">
    <source>
        <dbReference type="ARBA" id="ARBA00022729"/>
    </source>
</evidence>
<proteinExistence type="inferred from homology"/>
<dbReference type="Pfam" id="PF13407">
    <property type="entry name" value="Peripla_BP_4"/>
    <property type="match status" value="1"/>
</dbReference>
<evidence type="ECO:0000313" key="5">
    <source>
        <dbReference type="EMBL" id="PZM08597.1"/>
    </source>
</evidence>
<dbReference type="GO" id="GO:0030246">
    <property type="term" value="F:carbohydrate binding"/>
    <property type="evidence" value="ECO:0007669"/>
    <property type="project" value="UniProtKB-ARBA"/>
</dbReference>
<dbReference type="Proteomes" id="UP000248925">
    <property type="component" value="Unassembled WGS sequence"/>
</dbReference>
<dbReference type="InterPro" id="IPR028082">
    <property type="entry name" value="Peripla_BP_I"/>
</dbReference>
<dbReference type="InterPro" id="IPR025997">
    <property type="entry name" value="SBP_2_dom"/>
</dbReference>
<keyword evidence="3" id="KW-0732">Signal</keyword>
<dbReference type="EMBL" id="PCDP01000068">
    <property type="protein sequence ID" value="PZM08597.1"/>
    <property type="molecule type" value="Genomic_DNA"/>
</dbReference>
<evidence type="ECO:0000256" key="2">
    <source>
        <dbReference type="ARBA" id="ARBA00007639"/>
    </source>
</evidence>